<protein>
    <submittedName>
        <fullName evidence="3">Uncharacterized protein</fullName>
    </submittedName>
</protein>
<dbReference type="PANTHER" id="PTHR13878">
    <property type="entry name" value="GULONOLACTONE OXIDASE"/>
    <property type="match status" value="1"/>
</dbReference>
<comment type="similarity">
    <text evidence="1">Belongs to the oxygen-dependent FAD-linked oxidoreductase family.</text>
</comment>
<dbReference type="PANTHER" id="PTHR13878:SF107">
    <property type="entry name" value="CYTOKININ DEHYDROGENASE 3"/>
    <property type="match status" value="1"/>
</dbReference>
<dbReference type="InterPro" id="IPR016170">
    <property type="entry name" value="Cytok_DH_C_sf"/>
</dbReference>
<dbReference type="EMBL" id="JAQQAF010000008">
    <property type="protein sequence ID" value="KAJ8466928.1"/>
    <property type="molecule type" value="Genomic_DNA"/>
</dbReference>
<evidence type="ECO:0000313" key="4">
    <source>
        <dbReference type="Proteomes" id="UP001222027"/>
    </source>
</evidence>
<evidence type="ECO:0000313" key="3">
    <source>
        <dbReference type="EMBL" id="KAJ8466928.1"/>
    </source>
</evidence>
<organism evidence="3 4">
    <name type="scientific">Ensete ventricosum</name>
    <name type="common">Abyssinian banana</name>
    <name type="synonym">Musa ensete</name>
    <dbReference type="NCBI Taxonomy" id="4639"/>
    <lineage>
        <taxon>Eukaryota</taxon>
        <taxon>Viridiplantae</taxon>
        <taxon>Streptophyta</taxon>
        <taxon>Embryophyta</taxon>
        <taxon>Tracheophyta</taxon>
        <taxon>Spermatophyta</taxon>
        <taxon>Magnoliopsida</taxon>
        <taxon>Liliopsida</taxon>
        <taxon>Zingiberales</taxon>
        <taxon>Musaceae</taxon>
        <taxon>Ensete</taxon>
    </lineage>
</organism>
<keyword evidence="2" id="KW-0560">Oxidoreductase</keyword>
<keyword evidence="4" id="KW-1185">Reference proteome</keyword>
<name>A0AAV8Q1D7_ENSVE</name>
<dbReference type="Proteomes" id="UP001222027">
    <property type="component" value="Unassembled WGS sequence"/>
</dbReference>
<evidence type="ECO:0000256" key="2">
    <source>
        <dbReference type="ARBA" id="ARBA00023002"/>
    </source>
</evidence>
<proteinExistence type="inferred from homology"/>
<dbReference type="GO" id="GO:0016491">
    <property type="term" value="F:oxidoreductase activity"/>
    <property type="evidence" value="ECO:0007669"/>
    <property type="project" value="UniProtKB-KW"/>
</dbReference>
<dbReference type="AlphaFoldDB" id="A0AAV8Q1D7"/>
<accession>A0AAV8Q1D7</accession>
<dbReference type="InterPro" id="IPR016169">
    <property type="entry name" value="FAD-bd_PCMH_sub2"/>
</dbReference>
<reference evidence="3 4" key="1">
    <citation type="submission" date="2022-12" db="EMBL/GenBank/DDBJ databases">
        <title>Chromosome-scale assembly of the Ensete ventricosum genome.</title>
        <authorList>
            <person name="Dussert Y."/>
            <person name="Stocks J."/>
            <person name="Wendawek A."/>
            <person name="Woldeyes F."/>
            <person name="Nichols R.A."/>
            <person name="Borrell J.S."/>
        </authorList>
    </citation>
    <scope>NUCLEOTIDE SEQUENCE [LARGE SCALE GENOMIC DNA]</scope>
    <source>
        <strain evidence="4">cv. Maze</strain>
        <tissue evidence="3">Seeds</tissue>
    </source>
</reference>
<dbReference type="Gene3D" id="3.40.462.10">
    <property type="entry name" value="FAD-linked oxidases, C-terminal domain"/>
    <property type="match status" value="1"/>
</dbReference>
<dbReference type="InterPro" id="IPR050432">
    <property type="entry name" value="FAD-linked_Oxidoreductases_BP"/>
</dbReference>
<comment type="caution">
    <text evidence="3">The sequence shown here is derived from an EMBL/GenBank/DDBJ whole genome shotgun (WGS) entry which is preliminary data.</text>
</comment>
<dbReference type="Gene3D" id="3.30.465.10">
    <property type="match status" value="1"/>
</dbReference>
<evidence type="ECO:0000256" key="1">
    <source>
        <dbReference type="ARBA" id="ARBA00005466"/>
    </source>
</evidence>
<gene>
    <name evidence="3" type="ORF">OPV22_029480</name>
</gene>
<sequence length="228" mass="25121">MNFALFCTRVNILRLSVHHAKFIQSPMDFGPLEHPPDHRHLISGLGKDRVGLSPSAVLGPQSPKEISLLLSFPSATSFSKVTVAARGSRPLHRWPKLRPSTALSSRWTPCPPPKSLGSGWVGGLGQFRIITRARILLQDAPQRWVRAFYDDFDTFTKDQGTVVGCSARCSGLCRGIHPSKRAVPPQLIRCLNHLIWSSTARAATECNTASSLPSMTTTKSRAQMWSKL</sequence>